<evidence type="ECO:0000313" key="4">
    <source>
        <dbReference type="Proteomes" id="UP001500469"/>
    </source>
</evidence>
<gene>
    <name evidence="3" type="ORF">GCM10009119_33610</name>
</gene>
<dbReference type="InterPro" id="IPR036452">
    <property type="entry name" value="Ribo_hydro-like"/>
</dbReference>
<organism evidence="3 4">
    <name type="scientific">Algoriphagus jejuensis</name>
    <dbReference type="NCBI Taxonomy" id="419934"/>
    <lineage>
        <taxon>Bacteria</taxon>
        <taxon>Pseudomonadati</taxon>
        <taxon>Bacteroidota</taxon>
        <taxon>Cytophagia</taxon>
        <taxon>Cytophagales</taxon>
        <taxon>Cyclobacteriaceae</taxon>
        <taxon>Algoriphagus</taxon>
    </lineage>
</organism>
<proteinExistence type="predicted"/>
<dbReference type="InterPro" id="IPR048527">
    <property type="entry name" value="Sde182_C"/>
</dbReference>
<dbReference type="Gene3D" id="2.60.40.10">
    <property type="entry name" value="Immunoglobulins"/>
    <property type="match status" value="1"/>
</dbReference>
<sequence length="476" mass="54010">MKYLPNISLLIFSLLLLGFTEGMAQKKKSDKTRILVTSDGEIDDQCSIVRFLFYANEWDVDGIITSSSQYHWHGHNWPGDDWIDPYLDAYAKDYPNLVKHDPDFPSPAFLRERTLLGNVKTEGEMTEITPGSELIVKVLLDETDDRPIWIQAWGGTNTIARALKTIEESHPEKMEYVAGKMRLYLIWEQDVTYQEYIRPHWGKYNIPTIISDQFEAIAYRWAQVQPKEMLPYFEGPWMKANILENHGALAALYPAMENGDFRSEGDSPAFLHTIPTGLRSLESPNYGGWGGRFVKVRDNTWLDSVPVSGYEYPEGRWYGSNGWGRASLREGSTSTAEQRNTYFKPMWRWSDAMQNDFAARADWSVKSYEEANHPPLVRTKSKLNPVAKPGETIKLSLAGSKDPDGDKLSYHWYVHTEPSTFPNVGEQVKLTNADQAQASFVVPHGIGTIHLICAVTDNGSPALTRYTRVIVSVNAN</sequence>
<name>A0ABP3YG46_9BACT</name>
<keyword evidence="4" id="KW-1185">Reference proteome</keyword>
<feature type="domain" description="Cellulose-binding Sde182 nucleoside hydrolase-like" evidence="1">
    <location>
        <begin position="33"/>
        <end position="293"/>
    </location>
</feature>
<dbReference type="InterPro" id="IPR011483">
    <property type="entry name" value="Sde182_NH-like"/>
</dbReference>
<dbReference type="EMBL" id="BAAAFI010000043">
    <property type="protein sequence ID" value="GAA0880391.1"/>
    <property type="molecule type" value="Genomic_DNA"/>
</dbReference>
<accession>A0ABP3YG46</accession>
<dbReference type="Pfam" id="PF21027">
    <property type="entry name" value="Sde0182_C"/>
    <property type="match status" value="1"/>
</dbReference>
<dbReference type="InterPro" id="IPR013783">
    <property type="entry name" value="Ig-like_fold"/>
</dbReference>
<comment type="caution">
    <text evidence="3">The sequence shown here is derived from an EMBL/GenBank/DDBJ whole genome shotgun (WGS) entry which is preliminary data.</text>
</comment>
<evidence type="ECO:0000259" key="1">
    <source>
        <dbReference type="Pfam" id="PF07632"/>
    </source>
</evidence>
<dbReference type="Pfam" id="PF07632">
    <property type="entry name" value="Sde182_NH-like"/>
    <property type="match status" value="1"/>
</dbReference>
<evidence type="ECO:0000259" key="2">
    <source>
        <dbReference type="Pfam" id="PF21027"/>
    </source>
</evidence>
<dbReference type="Proteomes" id="UP001500469">
    <property type="component" value="Unassembled WGS sequence"/>
</dbReference>
<feature type="domain" description="Cellulose-binding Sde182 C-terminal" evidence="2">
    <location>
        <begin position="392"/>
        <end position="473"/>
    </location>
</feature>
<protein>
    <submittedName>
        <fullName evidence="3">DUF1593 domain-containing protein</fullName>
    </submittedName>
</protein>
<evidence type="ECO:0000313" key="3">
    <source>
        <dbReference type="EMBL" id="GAA0880391.1"/>
    </source>
</evidence>
<dbReference type="Gene3D" id="3.90.245.10">
    <property type="entry name" value="Ribonucleoside hydrolase-like"/>
    <property type="match status" value="1"/>
</dbReference>
<reference evidence="4" key="1">
    <citation type="journal article" date="2019" name="Int. J. Syst. Evol. Microbiol.">
        <title>The Global Catalogue of Microorganisms (GCM) 10K type strain sequencing project: providing services to taxonomists for standard genome sequencing and annotation.</title>
        <authorList>
            <consortium name="The Broad Institute Genomics Platform"/>
            <consortium name="The Broad Institute Genome Sequencing Center for Infectious Disease"/>
            <person name="Wu L."/>
            <person name="Ma J."/>
        </authorList>
    </citation>
    <scope>NUCLEOTIDE SEQUENCE [LARGE SCALE GENOMIC DNA]</scope>
    <source>
        <strain evidence="4">JCM 16112</strain>
    </source>
</reference>
<dbReference type="RefSeq" id="WP_343853730.1">
    <property type="nucleotide sequence ID" value="NZ_BAAAFI010000043.1"/>
</dbReference>